<reference evidence="1" key="1">
    <citation type="submission" date="2020-05" db="EMBL/GenBank/DDBJ databases">
        <authorList>
            <person name="Chiriac C."/>
            <person name="Salcher M."/>
            <person name="Ghai R."/>
            <person name="Kavagutti S V."/>
        </authorList>
    </citation>
    <scope>NUCLEOTIDE SEQUENCE</scope>
</reference>
<protein>
    <submittedName>
        <fullName evidence="1">Uncharacterized protein</fullName>
    </submittedName>
</protein>
<evidence type="ECO:0000313" key="1">
    <source>
        <dbReference type="EMBL" id="CAB4197019.1"/>
    </source>
</evidence>
<sequence length="108" mass="12661">MLIDDEYDNIDFNKEIENISLNLERVKKNIPSFSSEKLCEMIACERYFGFQPEIAVMCMEELSLRRINGDVFEFENYIESSLDQLPKIESKLPDIQSIIKNIGQSFKK</sequence>
<organism evidence="1">
    <name type="scientific">uncultured Caudovirales phage</name>
    <dbReference type="NCBI Taxonomy" id="2100421"/>
    <lineage>
        <taxon>Viruses</taxon>
        <taxon>Duplodnaviria</taxon>
        <taxon>Heunggongvirae</taxon>
        <taxon>Uroviricota</taxon>
        <taxon>Caudoviricetes</taxon>
        <taxon>Peduoviridae</taxon>
        <taxon>Maltschvirus</taxon>
        <taxon>Maltschvirus maltsch</taxon>
    </lineage>
</organism>
<dbReference type="EMBL" id="LR797252">
    <property type="protein sequence ID" value="CAB4197019.1"/>
    <property type="molecule type" value="Genomic_DNA"/>
</dbReference>
<proteinExistence type="predicted"/>
<accession>A0A6J5RJ36</accession>
<gene>
    <name evidence="1" type="ORF">UFOVP1290_539</name>
</gene>
<name>A0A6J5RJ36_9CAUD</name>